<dbReference type="InterPro" id="IPR020835">
    <property type="entry name" value="Catalase_sf"/>
</dbReference>
<reference evidence="3" key="1">
    <citation type="journal article" date="2019" name="Int. J. Syst. Evol. Microbiol.">
        <title>The Global Catalogue of Microorganisms (GCM) 10K type strain sequencing project: providing services to taxonomists for standard genome sequencing and annotation.</title>
        <authorList>
            <consortium name="The Broad Institute Genomics Platform"/>
            <consortium name="The Broad Institute Genome Sequencing Center for Infectious Disease"/>
            <person name="Wu L."/>
            <person name="Ma J."/>
        </authorList>
    </citation>
    <scope>NUCLEOTIDE SEQUENCE [LARGE SCALE GENOMIC DNA]</scope>
    <source>
        <strain evidence="3">JCM 32206</strain>
    </source>
</reference>
<protein>
    <recommendedName>
        <fullName evidence="4">Phosphodiesterase</fullName>
    </recommendedName>
</protein>
<evidence type="ECO:0000313" key="3">
    <source>
        <dbReference type="Proteomes" id="UP001501183"/>
    </source>
</evidence>
<gene>
    <name evidence="2" type="ORF">GCM10023094_30360</name>
</gene>
<evidence type="ECO:0008006" key="4">
    <source>
        <dbReference type="Google" id="ProtNLM"/>
    </source>
</evidence>
<dbReference type="SUPFAM" id="SSF56634">
    <property type="entry name" value="Heme-dependent catalase-like"/>
    <property type="match status" value="1"/>
</dbReference>
<proteinExistence type="predicted"/>
<feature type="region of interest" description="Disordered" evidence="1">
    <location>
        <begin position="161"/>
        <end position="183"/>
    </location>
</feature>
<keyword evidence="3" id="KW-1185">Reference proteome</keyword>
<evidence type="ECO:0000313" key="2">
    <source>
        <dbReference type="EMBL" id="GAA4481685.1"/>
    </source>
</evidence>
<organism evidence="2 3">
    <name type="scientific">Rhodococcus olei</name>
    <dbReference type="NCBI Taxonomy" id="2161675"/>
    <lineage>
        <taxon>Bacteria</taxon>
        <taxon>Bacillati</taxon>
        <taxon>Actinomycetota</taxon>
        <taxon>Actinomycetes</taxon>
        <taxon>Mycobacteriales</taxon>
        <taxon>Nocardiaceae</taxon>
        <taxon>Rhodococcus</taxon>
    </lineage>
</organism>
<dbReference type="EMBL" id="BAABFB010000049">
    <property type="protein sequence ID" value="GAA4481685.1"/>
    <property type="molecule type" value="Genomic_DNA"/>
</dbReference>
<accession>A0ABP8P799</accession>
<dbReference type="Proteomes" id="UP001501183">
    <property type="component" value="Unassembled WGS sequence"/>
</dbReference>
<dbReference type="RefSeq" id="WP_345346420.1">
    <property type="nucleotide sequence ID" value="NZ_BAABFB010000049.1"/>
</dbReference>
<name>A0ABP8P799_9NOCA</name>
<evidence type="ECO:0000256" key="1">
    <source>
        <dbReference type="SAM" id="MobiDB-lite"/>
    </source>
</evidence>
<comment type="caution">
    <text evidence="2">The sequence shown here is derived from an EMBL/GenBank/DDBJ whole genome shotgun (WGS) entry which is preliminary data.</text>
</comment>
<sequence length="218" mass="23291">MNYIDTALRAPFALASPLRQVRVFHAHGAVTQGHAELGSHWWPVQGRIPVTARLSRGLGLPSALPDVLGLAVRLHFAAGPWDLLLVTAPSVTRMALWPARGWSSARYSSLTAFRTTENGALTWVLAKPDAGQPRTGSLTALSDCDPLDFTLSLATARSDATPAGRLSLGPPTENDDNQPAFDPVLNHPDQVVTWPQWLASARRAAYGGSRAGRHAAPA</sequence>